<evidence type="ECO:0000313" key="3">
    <source>
        <dbReference type="EMBL" id="MBX8644597.1"/>
    </source>
</evidence>
<organism evidence="2 4">
    <name type="scientific">Candidatus Sysuiplasma superficiale</name>
    <dbReference type="NCBI Taxonomy" id="2823368"/>
    <lineage>
        <taxon>Archaea</taxon>
        <taxon>Methanobacteriati</taxon>
        <taxon>Thermoplasmatota</taxon>
        <taxon>Thermoplasmata</taxon>
        <taxon>Candidatus Sysuiplasmatales</taxon>
        <taxon>Candidatus Sysuiplasmataceae</taxon>
        <taxon>Candidatus Sysuiplasma</taxon>
    </lineage>
</organism>
<gene>
    <name evidence="2" type="ORF">J9259_04155</name>
    <name evidence="3" type="ORF">KIY12_07750</name>
</gene>
<accession>A0A8J7YP57</accession>
<evidence type="ECO:0000259" key="1">
    <source>
        <dbReference type="Pfam" id="PF04967"/>
    </source>
</evidence>
<evidence type="ECO:0000313" key="2">
    <source>
        <dbReference type="EMBL" id="MBX8631698.1"/>
    </source>
</evidence>
<dbReference type="InterPro" id="IPR007050">
    <property type="entry name" value="HTH_bacterioopsin"/>
</dbReference>
<dbReference type="Proteomes" id="UP000716004">
    <property type="component" value="Unassembled WGS sequence"/>
</dbReference>
<dbReference type="AlphaFoldDB" id="A0A8J7YP57"/>
<dbReference type="PANTHER" id="PTHR34236">
    <property type="entry name" value="DIMETHYL SULFOXIDE REDUCTASE TRANSCRIPTIONAL ACTIVATOR"/>
    <property type="match status" value="1"/>
</dbReference>
<dbReference type="Pfam" id="PF04967">
    <property type="entry name" value="HTH_10"/>
    <property type="match status" value="1"/>
</dbReference>
<dbReference type="PANTHER" id="PTHR34236:SF1">
    <property type="entry name" value="DIMETHYL SULFOXIDE REDUCTASE TRANSCRIPTIONAL ACTIVATOR"/>
    <property type="match status" value="1"/>
</dbReference>
<comment type="caution">
    <text evidence="2">The sequence shown here is derived from an EMBL/GenBank/DDBJ whole genome shotgun (WGS) entry which is preliminary data.</text>
</comment>
<dbReference type="Proteomes" id="UP000750197">
    <property type="component" value="Unassembled WGS sequence"/>
</dbReference>
<dbReference type="EMBL" id="JAHEAC010000077">
    <property type="protein sequence ID" value="MBX8644597.1"/>
    <property type="molecule type" value="Genomic_DNA"/>
</dbReference>
<name>A0A8J7YP57_9ARCH</name>
<reference evidence="2" key="1">
    <citation type="submission" date="2021-04" db="EMBL/GenBank/DDBJ databases">
        <title>Genomic insights into ecological role and evolution of a novel Thermoplasmata order Candidatus Sysuiplasmatales.</title>
        <authorList>
            <person name="Yuan Y."/>
        </authorList>
    </citation>
    <scope>NUCLEOTIDE SEQUENCE</scope>
    <source>
        <strain evidence="3">TUT19-bin139</strain>
        <strain evidence="2">YP2-bin.285</strain>
    </source>
</reference>
<sequence>MGLRRLAIEIDLRTVEPIGSLLGKFFVNNESLVVLQTLFASENTMVELLEIRRSGNQLSIESIERRRQEIAGKYGLIDFEIIDTDINSKTYRVIVKHRTPEKLAPVLKEMGDAAFLASPLRIEGNRVLSTVFVEDERMESMVRRLDEQGISFKIRSLRKAVLPRSHEISPIQLSILRIAQLMGYFEIPRKASTAEVARMAGVTAPAVSKAIRRAEKTLVERLLQEREFTK</sequence>
<dbReference type="EMBL" id="JAGVSJ010000007">
    <property type="protein sequence ID" value="MBX8631698.1"/>
    <property type="molecule type" value="Genomic_DNA"/>
</dbReference>
<proteinExistence type="predicted"/>
<evidence type="ECO:0000313" key="4">
    <source>
        <dbReference type="Proteomes" id="UP000716004"/>
    </source>
</evidence>
<protein>
    <submittedName>
        <fullName evidence="2">Helix-turn-helix domain-containing protein</fullName>
    </submittedName>
</protein>
<feature type="domain" description="HTH bat-type" evidence="1">
    <location>
        <begin position="170"/>
        <end position="220"/>
    </location>
</feature>